<keyword evidence="3" id="KW-1185">Reference proteome</keyword>
<dbReference type="AlphaFoldDB" id="A0AAV9J4D9"/>
<evidence type="ECO:0000256" key="1">
    <source>
        <dbReference type="SAM" id="MobiDB-lite"/>
    </source>
</evidence>
<accession>A0AAV9J4D9</accession>
<name>A0AAV9J4D9_9PEZI</name>
<gene>
    <name evidence="2" type="ORF">LTR36_001708</name>
</gene>
<evidence type="ECO:0000313" key="2">
    <source>
        <dbReference type="EMBL" id="KAK4539105.1"/>
    </source>
</evidence>
<feature type="region of interest" description="Disordered" evidence="1">
    <location>
        <begin position="30"/>
        <end position="63"/>
    </location>
</feature>
<organism evidence="2 3">
    <name type="scientific">Oleoguttula mirabilis</name>
    <dbReference type="NCBI Taxonomy" id="1507867"/>
    <lineage>
        <taxon>Eukaryota</taxon>
        <taxon>Fungi</taxon>
        <taxon>Dikarya</taxon>
        <taxon>Ascomycota</taxon>
        <taxon>Pezizomycotina</taxon>
        <taxon>Dothideomycetes</taxon>
        <taxon>Dothideomycetidae</taxon>
        <taxon>Mycosphaerellales</taxon>
        <taxon>Teratosphaeriaceae</taxon>
        <taxon>Oleoguttula</taxon>
    </lineage>
</organism>
<sequence>MFCLKSSVLDIDFNKFIIVGKFNTRKIAKRSSEAREGGELATPKKRIKKANVNDDDDDDKEASLTKKKTLAKKGKKAGLSTK</sequence>
<comment type="caution">
    <text evidence="2">The sequence shown here is derived from an EMBL/GenBank/DDBJ whole genome shotgun (WGS) entry which is preliminary data.</text>
</comment>
<dbReference type="EMBL" id="JAVFHQ010000134">
    <property type="protein sequence ID" value="KAK4539105.1"/>
    <property type="molecule type" value="Genomic_DNA"/>
</dbReference>
<evidence type="ECO:0000313" key="3">
    <source>
        <dbReference type="Proteomes" id="UP001324427"/>
    </source>
</evidence>
<protein>
    <submittedName>
        <fullName evidence="2">Uncharacterized protein</fullName>
    </submittedName>
</protein>
<reference evidence="2 3" key="1">
    <citation type="submission" date="2021-11" db="EMBL/GenBank/DDBJ databases">
        <title>Black yeast isolated from Biological Soil Crust.</title>
        <authorList>
            <person name="Kurbessoian T."/>
        </authorList>
    </citation>
    <scope>NUCLEOTIDE SEQUENCE [LARGE SCALE GENOMIC DNA]</scope>
    <source>
        <strain evidence="2 3">CCFEE 5522</strain>
    </source>
</reference>
<dbReference type="Proteomes" id="UP001324427">
    <property type="component" value="Unassembled WGS sequence"/>
</dbReference>
<proteinExistence type="predicted"/>